<evidence type="ECO:0000313" key="7">
    <source>
        <dbReference type="EMBL" id="GAG51248.1"/>
    </source>
</evidence>
<feature type="transmembrane region" description="Helical" evidence="6">
    <location>
        <begin position="45"/>
        <end position="68"/>
    </location>
</feature>
<feature type="transmembrane region" description="Helical" evidence="6">
    <location>
        <begin position="103"/>
        <end position="120"/>
    </location>
</feature>
<keyword evidence="4 6" id="KW-1133">Transmembrane helix</keyword>
<evidence type="ECO:0000256" key="2">
    <source>
        <dbReference type="ARBA" id="ARBA00022475"/>
    </source>
</evidence>
<keyword evidence="2" id="KW-1003">Cell membrane</keyword>
<evidence type="ECO:0008006" key="8">
    <source>
        <dbReference type="Google" id="ProtNLM"/>
    </source>
</evidence>
<evidence type="ECO:0000256" key="4">
    <source>
        <dbReference type="ARBA" id="ARBA00022989"/>
    </source>
</evidence>
<protein>
    <recommendedName>
        <fullName evidence="8">ABC transporter permease</fullName>
    </recommendedName>
</protein>
<proteinExistence type="predicted"/>
<dbReference type="EMBL" id="BARS01054733">
    <property type="protein sequence ID" value="GAG51248.1"/>
    <property type="molecule type" value="Genomic_DNA"/>
</dbReference>
<feature type="transmembrane region" description="Helical" evidence="6">
    <location>
        <begin position="6"/>
        <end position="24"/>
    </location>
</feature>
<dbReference type="CDD" id="cd06579">
    <property type="entry name" value="TM_PBP1_transp_AraH_like"/>
    <property type="match status" value="1"/>
</dbReference>
<name>X0YS76_9ZZZZ</name>
<comment type="subcellular location">
    <subcellularLocation>
        <location evidence="1">Cell membrane</location>
        <topology evidence="1">Multi-pass membrane protein</topology>
    </subcellularLocation>
</comment>
<keyword evidence="3 6" id="KW-0812">Transmembrane</keyword>
<feature type="transmembrane region" description="Helical" evidence="6">
    <location>
        <begin position="126"/>
        <end position="144"/>
    </location>
</feature>
<evidence type="ECO:0000256" key="1">
    <source>
        <dbReference type="ARBA" id="ARBA00004651"/>
    </source>
</evidence>
<dbReference type="PANTHER" id="PTHR32196:SF72">
    <property type="entry name" value="RIBOSE IMPORT PERMEASE PROTEIN RBSC"/>
    <property type="match status" value="1"/>
</dbReference>
<feature type="non-terminal residue" evidence="7">
    <location>
        <position position="1"/>
    </location>
</feature>
<evidence type="ECO:0000256" key="6">
    <source>
        <dbReference type="SAM" id="Phobius"/>
    </source>
</evidence>
<accession>X0YS76</accession>
<sequence length="151" mass="15556">FLPIVVSLAVVVVGHVVLTSTVFGRHVFAVGGSPEAARLCGIRVGLVRIVTFLASGLCAGLAGLAYWSRNSLGDPLAGDGLELYAIAAVIVGGTSLSGGRGSVVGTFLGALIMGVLQYGLDSMLVQPRWQWVIIGAVVIVTVLVDRLKRTA</sequence>
<keyword evidence="5 6" id="KW-0472">Membrane</keyword>
<dbReference type="InterPro" id="IPR001851">
    <property type="entry name" value="ABC_transp_permease"/>
</dbReference>
<reference evidence="7" key="1">
    <citation type="journal article" date="2014" name="Front. Microbiol.">
        <title>High frequency of phylogenetically diverse reductive dehalogenase-homologous genes in deep subseafloor sedimentary metagenomes.</title>
        <authorList>
            <person name="Kawai M."/>
            <person name="Futagami T."/>
            <person name="Toyoda A."/>
            <person name="Takaki Y."/>
            <person name="Nishi S."/>
            <person name="Hori S."/>
            <person name="Arai W."/>
            <person name="Tsubouchi T."/>
            <person name="Morono Y."/>
            <person name="Uchiyama I."/>
            <person name="Ito T."/>
            <person name="Fujiyama A."/>
            <person name="Inagaki F."/>
            <person name="Takami H."/>
        </authorList>
    </citation>
    <scope>NUCLEOTIDE SEQUENCE</scope>
    <source>
        <strain evidence="7">Expedition CK06-06</strain>
    </source>
</reference>
<dbReference type="Pfam" id="PF02653">
    <property type="entry name" value="BPD_transp_2"/>
    <property type="match status" value="1"/>
</dbReference>
<dbReference type="PANTHER" id="PTHR32196">
    <property type="entry name" value="ABC TRANSPORTER PERMEASE PROTEIN YPHD-RELATED-RELATED"/>
    <property type="match status" value="1"/>
</dbReference>
<comment type="caution">
    <text evidence="7">The sequence shown here is derived from an EMBL/GenBank/DDBJ whole genome shotgun (WGS) entry which is preliminary data.</text>
</comment>
<dbReference type="AlphaFoldDB" id="X0YS76"/>
<evidence type="ECO:0000256" key="5">
    <source>
        <dbReference type="ARBA" id="ARBA00023136"/>
    </source>
</evidence>
<evidence type="ECO:0000256" key="3">
    <source>
        <dbReference type="ARBA" id="ARBA00022692"/>
    </source>
</evidence>
<dbReference type="GO" id="GO:0022857">
    <property type="term" value="F:transmembrane transporter activity"/>
    <property type="evidence" value="ECO:0007669"/>
    <property type="project" value="InterPro"/>
</dbReference>
<feature type="transmembrane region" description="Helical" evidence="6">
    <location>
        <begin position="80"/>
        <end position="96"/>
    </location>
</feature>
<organism evidence="7">
    <name type="scientific">marine sediment metagenome</name>
    <dbReference type="NCBI Taxonomy" id="412755"/>
    <lineage>
        <taxon>unclassified sequences</taxon>
        <taxon>metagenomes</taxon>
        <taxon>ecological metagenomes</taxon>
    </lineage>
</organism>
<gene>
    <name evidence="7" type="ORF">S01H1_80962</name>
</gene>
<dbReference type="GO" id="GO:0005886">
    <property type="term" value="C:plasma membrane"/>
    <property type="evidence" value="ECO:0007669"/>
    <property type="project" value="UniProtKB-SubCell"/>
</dbReference>